<sequence length="272" mass="30811">MAEVLGVIASVIAIASLAKPTAKLVKALKDITKNDVSITKDVIDVATHIELTSETIALALLRLENHCKKIKAMENPQSRVARYIKSRNLERTMHRTSNDVKRHLRNAERHLSSMLGRSSLMNSLKWYMWNNKEVSAILTKMDRVALCLNIIGHNMELELTTFLYEEAKGEVAKCMQIEIDSLRSQLEVNEKSLQRALESRGRETKIGSDLSSEFRDFGTLLLNLSERKFFGNTETDIQQQRFSQLSASFFTTIPPDTPNSAEPARARRSQAY</sequence>
<keyword evidence="3" id="KW-1185">Reference proteome</keyword>
<dbReference type="EMBL" id="JAADJG010000003">
    <property type="protein sequence ID" value="KAF4458121.1"/>
    <property type="molecule type" value="Genomic_DNA"/>
</dbReference>
<evidence type="ECO:0000256" key="1">
    <source>
        <dbReference type="SAM" id="MobiDB-lite"/>
    </source>
</evidence>
<name>A0A8H4KWN9_9HYPO</name>
<accession>A0A8H4KWN9</accession>
<feature type="region of interest" description="Disordered" evidence="1">
    <location>
        <begin position="252"/>
        <end position="272"/>
    </location>
</feature>
<protein>
    <recommendedName>
        <fullName evidence="4">Fungal N-terminal domain-containing protein</fullName>
    </recommendedName>
</protein>
<dbReference type="Proteomes" id="UP000605986">
    <property type="component" value="Unassembled WGS sequence"/>
</dbReference>
<comment type="caution">
    <text evidence="2">The sequence shown here is derived from an EMBL/GenBank/DDBJ whole genome shotgun (WGS) entry which is preliminary data.</text>
</comment>
<organism evidence="2 3">
    <name type="scientific">Fusarium austroafricanum</name>
    <dbReference type="NCBI Taxonomy" id="2364996"/>
    <lineage>
        <taxon>Eukaryota</taxon>
        <taxon>Fungi</taxon>
        <taxon>Dikarya</taxon>
        <taxon>Ascomycota</taxon>
        <taxon>Pezizomycotina</taxon>
        <taxon>Sordariomycetes</taxon>
        <taxon>Hypocreomycetidae</taxon>
        <taxon>Hypocreales</taxon>
        <taxon>Nectriaceae</taxon>
        <taxon>Fusarium</taxon>
        <taxon>Fusarium concolor species complex</taxon>
    </lineage>
</organism>
<dbReference type="AlphaFoldDB" id="A0A8H4KWN9"/>
<reference evidence="2" key="1">
    <citation type="submission" date="2020-01" db="EMBL/GenBank/DDBJ databases">
        <title>Identification and distribution of gene clusters putatively required for synthesis of sphingolipid metabolism inhibitors in phylogenetically diverse species of the filamentous fungus Fusarium.</title>
        <authorList>
            <person name="Kim H.-S."/>
            <person name="Busman M."/>
            <person name="Brown D.W."/>
            <person name="Divon H."/>
            <person name="Uhlig S."/>
            <person name="Proctor R.H."/>
        </authorList>
    </citation>
    <scope>NUCLEOTIDE SEQUENCE</scope>
    <source>
        <strain evidence="2">NRRL 53441</strain>
    </source>
</reference>
<evidence type="ECO:0000313" key="3">
    <source>
        <dbReference type="Proteomes" id="UP000605986"/>
    </source>
</evidence>
<evidence type="ECO:0000313" key="2">
    <source>
        <dbReference type="EMBL" id="KAF4458121.1"/>
    </source>
</evidence>
<evidence type="ECO:0008006" key="4">
    <source>
        <dbReference type="Google" id="ProtNLM"/>
    </source>
</evidence>
<dbReference type="OrthoDB" id="6359816at2759"/>
<gene>
    <name evidence="2" type="ORF">F53441_56</name>
</gene>
<proteinExistence type="predicted"/>